<comment type="subcellular location">
    <subcellularLocation>
        <location evidence="4">Cytoplasm</location>
    </subcellularLocation>
</comment>
<dbReference type="Gene3D" id="3.30.70.1400">
    <property type="entry name" value="Aminomethyltransferase beta-barrel domains"/>
    <property type="match status" value="1"/>
</dbReference>
<dbReference type="InterPro" id="IPR045179">
    <property type="entry name" value="YgfZ/GcvT"/>
</dbReference>
<dbReference type="PANTHER" id="PTHR22602:SF0">
    <property type="entry name" value="TRANSFERASE CAF17, MITOCHONDRIAL-RELATED"/>
    <property type="match status" value="1"/>
</dbReference>
<keyword evidence="2 4" id="KW-0819">tRNA processing</keyword>
<dbReference type="InterPro" id="IPR048451">
    <property type="entry name" value="YgfZ_barrel"/>
</dbReference>
<proteinExistence type="inferred from homology"/>
<feature type="binding site" evidence="4">
    <location>
        <position position="187"/>
    </location>
    <ligand>
        <name>folate</name>
        <dbReference type="ChEBI" id="CHEBI:62501"/>
    </ligand>
</feature>
<comment type="function">
    <text evidence="4">Folate-binding protein involved in regulating the level of ATP-DnaA and in the modification of some tRNAs. It is probably a key factor in regulatory networks that act via tRNA modification, such as initiation of chromosomal replication.</text>
</comment>
<dbReference type="GO" id="GO:0016226">
    <property type="term" value="P:iron-sulfur cluster assembly"/>
    <property type="evidence" value="ECO:0007669"/>
    <property type="project" value="TreeGrafter"/>
</dbReference>
<dbReference type="FunFam" id="3.30.70.1400:FF:000002">
    <property type="entry name" value="tRNA-modifying protein YgfZ"/>
    <property type="match status" value="1"/>
</dbReference>
<dbReference type="HAMAP" id="MF_01175">
    <property type="entry name" value="tRNA_modifying_YgfZ"/>
    <property type="match status" value="1"/>
</dbReference>
<sequence length="328" mass="36485">MISLNKFTPTTGKTEHQLSLTLMTLNDWSFITATGVDAEKYLQGQLTADITTLTPQQHILTAHCDAKGKMWSTLRLFHYNEGFGYILRTSVAAKQLSELKKYAVFSQITLSQQPNIMLLGVAGQGARDRLNNHFSQLPDQEKAVIHLEQTTLLHFSIPSERFLIVTDSATATELTKHFPQHGDSQQWLAFDIAAGIANIDVENSEQFIPQTVNLQALPASISFHKGCYSGQETVARAKYRGANKRAMFWLAGTANTLPKTGEAIEWKIGDNWRRTGTVLAAVNLAKGFISVQVVMNNDMAKESVFRVAGEEQSQLTIQPLPYLLTEEE</sequence>
<accession>A0AA95GAC6</accession>
<evidence type="ECO:0000256" key="2">
    <source>
        <dbReference type="ARBA" id="ARBA00022694"/>
    </source>
</evidence>
<dbReference type="RefSeq" id="WP_280628739.1">
    <property type="nucleotide sequence ID" value="NZ_CP123498.1"/>
</dbReference>
<dbReference type="Gene3D" id="2.40.30.160">
    <property type="match status" value="1"/>
</dbReference>
<dbReference type="InterPro" id="IPR017703">
    <property type="entry name" value="YgfZ/GCV_T_CS"/>
</dbReference>
<dbReference type="AlphaFoldDB" id="A0AA95GAC6"/>
<organism evidence="6 7">
    <name type="scientific">Arsenophonus nasoniae</name>
    <name type="common">son-killer infecting Nasonia vitripennis</name>
    <dbReference type="NCBI Taxonomy" id="638"/>
    <lineage>
        <taxon>Bacteria</taxon>
        <taxon>Pseudomonadati</taxon>
        <taxon>Pseudomonadota</taxon>
        <taxon>Gammaproteobacteria</taxon>
        <taxon>Enterobacterales</taxon>
        <taxon>Morganellaceae</taxon>
        <taxon>Arsenophonus</taxon>
    </lineage>
</organism>
<evidence type="ECO:0000256" key="4">
    <source>
        <dbReference type="HAMAP-Rule" id="MF_01175"/>
    </source>
</evidence>
<dbReference type="Proteomes" id="UP001177597">
    <property type="component" value="Chromosome"/>
</dbReference>
<dbReference type="Pfam" id="PF21130">
    <property type="entry name" value="YgfZ_barrel"/>
    <property type="match status" value="1"/>
</dbReference>
<dbReference type="PANTHER" id="PTHR22602">
    <property type="entry name" value="TRANSFERASE CAF17, MITOCHONDRIAL-RELATED"/>
    <property type="match status" value="1"/>
</dbReference>
<protein>
    <recommendedName>
        <fullName evidence="4">tRNA-modifying protein YgfZ</fullName>
    </recommendedName>
</protein>
<keyword evidence="1 4" id="KW-0963">Cytoplasm</keyword>
<dbReference type="SUPFAM" id="SSF101790">
    <property type="entry name" value="Aminomethyltransferase beta-barrel domain"/>
    <property type="match status" value="1"/>
</dbReference>
<gene>
    <name evidence="6" type="primary">ygfZ</name>
    <name evidence="6" type="ORF">QE207_12050</name>
</gene>
<evidence type="ECO:0000313" key="6">
    <source>
        <dbReference type="EMBL" id="WGL94447.1"/>
    </source>
</evidence>
<evidence type="ECO:0000256" key="1">
    <source>
        <dbReference type="ARBA" id="ARBA00022490"/>
    </source>
</evidence>
<dbReference type="InterPro" id="IPR023758">
    <property type="entry name" value="tRNA-modifying_YgfZ"/>
</dbReference>
<feature type="domain" description="tRNA-modifying protein YgfZ-like beta-barrel" evidence="5">
    <location>
        <begin position="243"/>
        <end position="309"/>
    </location>
</feature>
<dbReference type="GO" id="GO:0009451">
    <property type="term" value="P:RNA modification"/>
    <property type="evidence" value="ECO:0007669"/>
    <property type="project" value="InterPro"/>
</dbReference>
<dbReference type="NCBIfam" id="TIGR03317">
    <property type="entry name" value="ygfZ_signature"/>
    <property type="match status" value="1"/>
</dbReference>
<dbReference type="InterPro" id="IPR029043">
    <property type="entry name" value="GcvT/YgfZ_C"/>
</dbReference>
<evidence type="ECO:0000256" key="3">
    <source>
        <dbReference type="ARBA" id="ARBA00022954"/>
    </source>
</evidence>
<dbReference type="Gene3D" id="3.30.70.1630">
    <property type="match status" value="1"/>
</dbReference>
<evidence type="ECO:0000259" key="5">
    <source>
        <dbReference type="Pfam" id="PF21130"/>
    </source>
</evidence>
<dbReference type="SUPFAM" id="SSF103025">
    <property type="entry name" value="Folate-binding domain"/>
    <property type="match status" value="1"/>
</dbReference>
<dbReference type="GO" id="GO:0005542">
    <property type="term" value="F:folic acid binding"/>
    <property type="evidence" value="ECO:0007669"/>
    <property type="project" value="UniProtKB-UniRule"/>
</dbReference>
<dbReference type="NCBIfam" id="NF007110">
    <property type="entry name" value="PRK09559.1"/>
    <property type="match status" value="1"/>
</dbReference>
<name>A0AA95GAC6_9GAMM</name>
<keyword evidence="3 4" id="KW-0290">Folate-binding</keyword>
<evidence type="ECO:0000313" key="7">
    <source>
        <dbReference type="Proteomes" id="UP001177597"/>
    </source>
</evidence>
<dbReference type="EMBL" id="CP123498">
    <property type="protein sequence ID" value="WGL94447.1"/>
    <property type="molecule type" value="Genomic_DNA"/>
</dbReference>
<comment type="similarity">
    <text evidence="4">Belongs to the tRNA-modifying YgfZ family.</text>
</comment>
<dbReference type="GO" id="GO:0005737">
    <property type="term" value="C:cytoplasm"/>
    <property type="evidence" value="ECO:0007669"/>
    <property type="project" value="UniProtKB-SubCell"/>
</dbReference>
<feature type="binding site" evidence="4">
    <location>
        <position position="28"/>
    </location>
    <ligand>
        <name>folate</name>
        <dbReference type="ChEBI" id="CHEBI:62501"/>
    </ligand>
</feature>
<dbReference type="GO" id="GO:0008033">
    <property type="term" value="P:tRNA processing"/>
    <property type="evidence" value="ECO:0007669"/>
    <property type="project" value="UniProtKB-UniRule"/>
</dbReference>
<reference evidence="6" key="1">
    <citation type="submission" date="2023-04" db="EMBL/GenBank/DDBJ databases">
        <title>Genome dynamics across the evolutionary transition to endosymbiosis.</title>
        <authorList>
            <person name="Siozios S."/>
            <person name="Nadal-Jimenez P."/>
            <person name="Azagi T."/>
            <person name="Sprong H."/>
            <person name="Frost C.L."/>
            <person name="Parratt S.R."/>
            <person name="Taylor G."/>
            <person name="Brettell L."/>
            <person name="Lew K.C."/>
            <person name="Croft L."/>
            <person name="King K.C."/>
            <person name="Brockhurst M.A."/>
            <person name="Hypsa V."/>
            <person name="Novakova E."/>
            <person name="Darby A.C."/>
            <person name="Hurst G.D.D."/>
        </authorList>
    </citation>
    <scope>NUCLEOTIDE SEQUENCE</scope>
    <source>
        <strain evidence="6">AIh</strain>
    </source>
</reference>